<accession>A0A5B2V8C0</accession>
<name>A0A5B2V8C0_9HYPH</name>
<reference evidence="2 3" key="2">
    <citation type="submission" date="2019-09" db="EMBL/GenBank/DDBJ databases">
        <authorList>
            <person name="Jin C."/>
        </authorList>
    </citation>
    <scope>NUCLEOTIDE SEQUENCE [LARGE SCALE GENOMIC DNA]</scope>
    <source>
        <strain evidence="2 3">BN140002</strain>
    </source>
</reference>
<protein>
    <recommendedName>
        <fullName evidence="4">DUF2059 domain-containing protein</fullName>
    </recommendedName>
</protein>
<feature type="chain" id="PRO_5022974871" description="DUF2059 domain-containing protein" evidence="1">
    <location>
        <begin position="23"/>
        <end position="180"/>
    </location>
</feature>
<dbReference type="AlphaFoldDB" id="A0A5B2V8C0"/>
<proteinExistence type="predicted"/>
<gene>
    <name evidence="2" type="ORF">F0L46_20980</name>
</gene>
<comment type="caution">
    <text evidence="2">The sequence shown here is derived from an EMBL/GenBank/DDBJ whole genome shotgun (WGS) entry which is preliminary data.</text>
</comment>
<dbReference type="Proteomes" id="UP000323142">
    <property type="component" value="Unassembled WGS sequence"/>
</dbReference>
<organism evidence="2 3">
    <name type="scientific">Salinarimonas soli</name>
    <dbReference type="NCBI Taxonomy" id="1638099"/>
    <lineage>
        <taxon>Bacteria</taxon>
        <taxon>Pseudomonadati</taxon>
        <taxon>Pseudomonadota</taxon>
        <taxon>Alphaproteobacteria</taxon>
        <taxon>Hyphomicrobiales</taxon>
        <taxon>Salinarimonadaceae</taxon>
        <taxon>Salinarimonas</taxon>
    </lineage>
</organism>
<dbReference type="EMBL" id="VUOA01000037">
    <property type="protein sequence ID" value="KAA2235221.1"/>
    <property type="molecule type" value="Genomic_DNA"/>
</dbReference>
<evidence type="ECO:0000313" key="3">
    <source>
        <dbReference type="Proteomes" id="UP000323142"/>
    </source>
</evidence>
<keyword evidence="1" id="KW-0732">Signal</keyword>
<evidence type="ECO:0000313" key="2">
    <source>
        <dbReference type="EMBL" id="KAA2235221.1"/>
    </source>
</evidence>
<reference evidence="2 3" key="1">
    <citation type="submission" date="2019-09" db="EMBL/GenBank/DDBJ databases">
        <title>Salinarimonas rosea gen. nov., sp. nov., a new member of the a-2 subgroup of the Proteobacteria.</title>
        <authorList>
            <person name="Liu J."/>
        </authorList>
    </citation>
    <scope>NUCLEOTIDE SEQUENCE [LARGE SCALE GENOMIC DNA]</scope>
    <source>
        <strain evidence="2 3">BN140002</strain>
    </source>
</reference>
<keyword evidence="3" id="KW-1185">Reference proteome</keyword>
<feature type="signal peptide" evidence="1">
    <location>
        <begin position="1"/>
        <end position="22"/>
    </location>
</feature>
<evidence type="ECO:0000256" key="1">
    <source>
        <dbReference type="SAM" id="SignalP"/>
    </source>
</evidence>
<sequence length="180" mass="18520">MRVTSAVLALSVCLATSGAARAEFLDGLEQEILTSPAPRLASLIEQISQLPAPATDRAVDDIAFLAVDPAFFADMREAETAALIALSLRAQTVEAALGPDRFLDPREAETAALVALSLASAPPELAALQSDRFAAPPDEVAALILAAFAPPSVETTGAISRTATGPAQALSSDWDGVDLP</sequence>
<dbReference type="RefSeq" id="WP_149821236.1">
    <property type="nucleotide sequence ID" value="NZ_VUOA01000037.1"/>
</dbReference>
<evidence type="ECO:0008006" key="4">
    <source>
        <dbReference type="Google" id="ProtNLM"/>
    </source>
</evidence>